<evidence type="ECO:0000256" key="4">
    <source>
        <dbReference type="ARBA" id="ARBA00022454"/>
    </source>
</evidence>
<dbReference type="PANTHER" id="PTHR13278:SF0">
    <property type="entry name" value="ZINC FINGER PROTEIN 830"/>
    <property type="match status" value="1"/>
</dbReference>
<evidence type="ECO:0000256" key="6">
    <source>
        <dbReference type="ARBA" id="ARBA00022618"/>
    </source>
</evidence>
<keyword evidence="7" id="KW-0479">Metal-binding</keyword>
<gene>
    <name evidence="17" type="ORF">PEVE_00013241</name>
</gene>
<reference evidence="17 18" key="1">
    <citation type="submission" date="2022-05" db="EMBL/GenBank/DDBJ databases">
        <authorList>
            <consortium name="Genoscope - CEA"/>
            <person name="William W."/>
        </authorList>
    </citation>
    <scope>NUCLEOTIDE SEQUENCE [LARGE SCALE GENOMIC DNA]</scope>
</reference>
<dbReference type="InterPro" id="IPR022755">
    <property type="entry name" value="Znf_C2H2_jaz"/>
</dbReference>
<keyword evidence="4" id="KW-0158">Chromosome</keyword>
<dbReference type="InterPro" id="IPR003604">
    <property type="entry name" value="Matrin/U1-like-C_Znf_C2H2"/>
</dbReference>
<evidence type="ECO:0000256" key="11">
    <source>
        <dbReference type="ARBA" id="ARBA00023054"/>
    </source>
</evidence>
<dbReference type="EMBL" id="CALNXI010000199">
    <property type="protein sequence ID" value="CAH3021916.1"/>
    <property type="molecule type" value="Genomic_DNA"/>
</dbReference>
<keyword evidence="6" id="KW-0132">Cell division</keyword>
<dbReference type="Pfam" id="PF12171">
    <property type="entry name" value="zf-C2H2_jaz"/>
    <property type="match status" value="1"/>
</dbReference>
<protein>
    <recommendedName>
        <fullName evidence="3">Zinc finger protein 830</fullName>
    </recommendedName>
    <alternativeName>
        <fullName evidence="14">Coiled-coil domain-containing protein 16</fullName>
    </alternativeName>
</protein>
<proteinExistence type="predicted"/>
<keyword evidence="11" id="KW-0175">Coiled coil</keyword>
<name>A0ABN8M568_9CNID</name>
<keyword evidence="13" id="KW-0131">Cell cycle</keyword>
<evidence type="ECO:0000256" key="3">
    <source>
        <dbReference type="ARBA" id="ARBA00017358"/>
    </source>
</evidence>
<evidence type="ECO:0000256" key="1">
    <source>
        <dbReference type="ARBA" id="ARBA00004286"/>
    </source>
</evidence>
<dbReference type="Proteomes" id="UP001159427">
    <property type="component" value="Unassembled WGS sequence"/>
</dbReference>
<evidence type="ECO:0000256" key="5">
    <source>
        <dbReference type="ARBA" id="ARBA00022473"/>
    </source>
</evidence>
<dbReference type="InterPro" id="IPR036236">
    <property type="entry name" value="Znf_C2H2_sf"/>
</dbReference>
<feature type="domain" description="U1-type" evidence="16">
    <location>
        <begin position="11"/>
        <end position="45"/>
    </location>
</feature>
<evidence type="ECO:0000256" key="2">
    <source>
        <dbReference type="ARBA" id="ARBA00004324"/>
    </source>
</evidence>
<feature type="region of interest" description="Disordered" evidence="15">
    <location>
        <begin position="148"/>
        <end position="168"/>
    </location>
</feature>
<evidence type="ECO:0000259" key="16">
    <source>
        <dbReference type="SMART" id="SM00451"/>
    </source>
</evidence>
<keyword evidence="9" id="KW-0498">Mitosis</keyword>
<evidence type="ECO:0000313" key="18">
    <source>
        <dbReference type="Proteomes" id="UP001159427"/>
    </source>
</evidence>
<keyword evidence="8" id="KW-0863">Zinc-finger</keyword>
<evidence type="ECO:0000256" key="12">
    <source>
        <dbReference type="ARBA" id="ARBA00023242"/>
    </source>
</evidence>
<evidence type="ECO:0000313" key="17">
    <source>
        <dbReference type="EMBL" id="CAH3021916.1"/>
    </source>
</evidence>
<evidence type="ECO:0000256" key="13">
    <source>
        <dbReference type="ARBA" id="ARBA00023306"/>
    </source>
</evidence>
<comment type="caution">
    <text evidence="17">The sequence shown here is derived from an EMBL/GenBank/DDBJ whole genome shotgun (WGS) entry which is preliminary data.</text>
</comment>
<dbReference type="InterPro" id="IPR040050">
    <property type="entry name" value="ZNF830-like"/>
</dbReference>
<keyword evidence="10" id="KW-0862">Zinc</keyword>
<dbReference type="InterPro" id="IPR059039">
    <property type="entry name" value="ZNF380_CC"/>
</dbReference>
<evidence type="ECO:0000256" key="15">
    <source>
        <dbReference type="SAM" id="MobiDB-lite"/>
    </source>
</evidence>
<comment type="subcellular location">
    <subcellularLocation>
        <location evidence="1">Chromosome</location>
    </subcellularLocation>
    <subcellularLocation>
        <location evidence="2">Nucleus speckle</location>
    </subcellularLocation>
</comment>
<dbReference type="Pfam" id="PF23406">
    <property type="entry name" value="ZNF380_CC"/>
    <property type="match status" value="1"/>
</dbReference>
<keyword evidence="12" id="KW-0539">Nucleus</keyword>
<feature type="compositionally biased region" description="Basic and acidic residues" evidence="15">
    <location>
        <begin position="250"/>
        <end position="261"/>
    </location>
</feature>
<evidence type="ECO:0000256" key="10">
    <source>
        <dbReference type="ARBA" id="ARBA00022833"/>
    </source>
</evidence>
<evidence type="ECO:0000256" key="8">
    <source>
        <dbReference type="ARBA" id="ARBA00022771"/>
    </source>
</evidence>
<accession>A0ABN8M568</accession>
<sequence length="285" mass="33125">MVATSDRYNSAGQLFCVLCNVPVKSAILWDSHVLGKKHKENLTVFKRKSNKSQSATNERQLEEVIFQHKSAFKIDHSFVKTKNFAGQVADFSYFVFSVLIKCNQINHSLKLTFSKQKITTLPLTSDSVFNKLHNFFFLFSDFFDSPQQSEQTEQTPDPGDSTEGIPEGFFDDPKLDAKVRKVEFRDPAEEEWEKFQKAMQVEAQVSQSIVEEEDEESRVDREFSELSEQRLYYLRADSLRDKQSIIKDKVSENKILQKESQEENNSNSDDSDYEEFFDWRAKKVS</sequence>
<dbReference type="SUPFAM" id="SSF57667">
    <property type="entry name" value="beta-beta-alpha zinc fingers"/>
    <property type="match status" value="1"/>
</dbReference>
<evidence type="ECO:0000256" key="7">
    <source>
        <dbReference type="ARBA" id="ARBA00022723"/>
    </source>
</evidence>
<dbReference type="SMART" id="SM00451">
    <property type="entry name" value="ZnF_U1"/>
    <property type="match status" value="1"/>
</dbReference>
<evidence type="ECO:0000256" key="14">
    <source>
        <dbReference type="ARBA" id="ARBA00030672"/>
    </source>
</evidence>
<dbReference type="Gene3D" id="3.30.160.60">
    <property type="entry name" value="Classic Zinc Finger"/>
    <property type="match status" value="1"/>
</dbReference>
<organism evidence="17 18">
    <name type="scientific">Porites evermanni</name>
    <dbReference type="NCBI Taxonomy" id="104178"/>
    <lineage>
        <taxon>Eukaryota</taxon>
        <taxon>Metazoa</taxon>
        <taxon>Cnidaria</taxon>
        <taxon>Anthozoa</taxon>
        <taxon>Hexacorallia</taxon>
        <taxon>Scleractinia</taxon>
        <taxon>Fungiina</taxon>
        <taxon>Poritidae</taxon>
        <taxon>Porites</taxon>
    </lineage>
</organism>
<dbReference type="PANTHER" id="PTHR13278">
    <property type="entry name" value="ZINC FINGER PROTEIN 830"/>
    <property type="match status" value="1"/>
</dbReference>
<keyword evidence="18" id="KW-1185">Reference proteome</keyword>
<feature type="region of interest" description="Disordered" evidence="15">
    <location>
        <begin position="250"/>
        <end position="272"/>
    </location>
</feature>
<evidence type="ECO:0000256" key="9">
    <source>
        <dbReference type="ARBA" id="ARBA00022776"/>
    </source>
</evidence>
<keyword evidence="5" id="KW-0217">Developmental protein</keyword>